<dbReference type="EMBL" id="JAFCIX010000527">
    <property type="protein sequence ID" value="KAH6588274.1"/>
    <property type="molecule type" value="Genomic_DNA"/>
</dbReference>
<gene>
    <name evidence="4" type="ORF">BASA50_010825</name>
</gene>
<evidence type="ECO:0000259" key="2">
    <source>
        <dbReference type="Pfam" id="PF10363"/>
    </source>
</evidence>
<dbReference type="InterPro" id="IPR011989">
    <property type="entry name" value="ARM-like"/>
</dbReference>
<feature type="domain" description="TANGO6 HEAT repeat" evidence="3">
    <location>
        <begin position="314"/>
        <end position="518"/>
    </location>
</feature>
<dbReference type="Proteomes" id="UP001648503">
    <property type="component" value="Unassembled WGS sequence"/>
</dbReference>
<dbReference type="Pfam" id="PF10363">
    <property type="entry name" value="RTP1_C1"/>
    <property type="match status" value="1"/>
</dbReference>
<dbReference type="InterPro" id="IPR019451">
    <property type="entry name" value="Rtp1_C1"/>
</dbReference>
<evidence type="ECO:0000313" key="4">
    <source>
        <dbReference type="EMBL" id="KAH6588274.1"/>
    </source>
</evidence>
<dbReference type="SUPFAM" id="SSF48371">
    <property type="entry name" value="ARM repeat"/>
    <property type="match status" value="1"/>
</dbReference>
<accession>A0ABQ8EYI2</accession>
<dbReference type="InterPro" id="IPR039600">
    <property type="entry name" value="TANGO6/Rtp1"/>
</dbReference>
<evidence type="ECO:0000313" key="5">
    <source>
        <dbReference type="Proteomes" id="UP001648503"/>
    </source>
</evidence>
<sequence>MTSAAQDAIARPALSRCLNNAAILSGSSHAMLPSVPTSVKPASFTEILLVRLDQIESYGPVVQQNMQHDNLSTTSLAHSISPSPGVEPATTIASAVDHVKTRYVRACLSCLESIWHALGADPSLSVDGVKDRASIETLVPIIICWGMAPSLDPFASKKIQQRFKLPKDASITNAGAPKAPLEKTLFGECLTTIMRILLSDYTCYPVDLLRRRYLAAGLLCAIAVQTGTTIDAHKVDSESTNGHVSERLSAIVIDEKPCLGVAESKGLIQDCFLKLGTRLCMDVLLSLLTRLSPGPPCPSWLASTVGSYLSTLILSPGGVQSLLSLLLPVNSSDGEIVSVSITQLEQVSKLLLTPSTGISKHSYFVNLSSQLQSISENDTIVSKSAVLAANFTISQFVSKHPKLGKKYFIDPMMEPIMRFYLIGSQRDIKVGIISTDVQITATVDSLAQLIAGNEPSQSLMQSISAAIPVMYYMLEKAVRSKLALRTSLTQIIDTYFKLSDTVDVVQTLYAICIGQSEQEFAMMACSDNGAIEFVAPGSGDFVCETDGSLLVDSMEFCKYVQELERPTVIGELFIRILEGSLLAKRVHEDSDKDPVSDINIGLTSVISNQELINMRHAAMVIAMMNQFGDTLLQNTNQILKFIKTTLIESELDSISLALTLLKEIFSNDVLNLDAEGKHTAVEIKIILHTLTLHENETVRAMSQGARIAIMAQTGTPLSATAEHDTLAHKQNTDFRNALKELGDPLLPLRAHGMSVLRRLVLESAPVARENLDSVITIFLDMVEDPDSFIYLNAIKGLSALTDKHASETLARISQRYTDKTGIDMDYRLRIGEVLMQTIQRCGQVFPKHAAEVLPGLLLVMRDTEKEMRSSALSLLSRVAEVAPLSLLPLIEQISDYIVTALQLEPEAEARRGSVVVIISLIRALGHKAIQMLPMRIIQRLRRQLEISSHSERDELTRHHAQLALEDITTILSIS</sequence>
<dbReference type="InterPro" id="IPR057407">
    <property type="entry name" value="HEAT_TANGO6"/>
</dbReference>
<name>A0ABQ8EYI2_9FUNG</name>
<proteinExistence type="inferred from homology"/>
<dbReference type="PANTHER" id="PTHR20959:SF1">
    <property type="entry name" value="TRANSPORT AND GOLGI ORGANIZATION PROTEIN 6 HOMOLOG"/>
    <property type="match status" value="1"/>
</dbReference>
<dbReference type="Pfam" id="PF23565">
    <property type="entry name" value="ARM_TANGO6"/>
    <property type="match status" value="1"/>
</dbReference>
<protein>
    <recommendedName>
        <fullName evidence="6">RNA polymerase II assembly factor Rtp1 C-terminal domain-containing protein</fullName>
    </recommendedName>
</protein>
<evidence type="ECO:0008006" key="6">
    <source>
        <dbReference type="Google" id="ProtNLM"/>
    </source>
</evidence>
<reference evidence="4 5" key="1">
    <citation type="submission" date="2021-02" db="EMBL/GenBank/DDBJ databases">
        <title>Variation within the Batrachochytrium salamandrivorans European outbreak.</title>
        <authorList>
            <person name="Kelly M."/>
            <person name="Pasmans F."/>
            <person name="Shea T.P."/>
            <person name="Munoz J.F."/>
            <person name="Carranza S."/>
            <person name="Cuomo C.A."/>
            <person name="Martel A."/>
        </authorList>
    </citation>
    <scope>NUCLEOTIDE SEQUENCE [LARGE SCALE GENOMIC DNA]</scope>
    <source>
        <strain evidence="4 5">AMFP18/2</strain>
    </source>
</reference>
<dbReference type="PANTHER" id="PTHR20959">
    <property type="entry name" value="TRANSPORT AND GOLGI ORGANIZATION PROTEIN 6 FAMILY MEMBER"/>
    <property type="match status" value="1"/>
</dbReference>
<dbReference type="Gene3D" id="1.25.10.10">
    <property type="entry name" value="Leucine-rich Repeat Variant"/>
    <property type="match status" value="1"/>
</dbReference>
<evidence type="ECO:0000259" key="3">
    <source>
        <dbReference type="Pfam" id="PF23565"/>
    </source>
</evidence>
<keyword evidence="5" id="KW-1185">Reference proteome</keyword>
<evidence type="ECO:0000256" key="1">
    <source>
        <dbReference type="ARBA" id="ARBA00005724"/>
    </source>
</evidence>
<feature type="domain" description="RNA polymerase II assembly factor Rtp1 C-terminal" evidence="2">
    <location>
        <begin position="734"/>
        <end position="843"/>
    </location>
</feature>
<organism evidence="4 5">
    <name type="scientific">Batrachochytrium salamandrivorans</name>
    <dbReference type="NCBI Taxonomy" id="1357716"/>
    <lineage>
        <taxon>Eukaryota</taxon>
        <taxon>Fungi</taxon>
        <taxon>Fungi incertae sedis</taxon>
        <taxon>Chytridiomycota</taxon>
        <taxon>Chytridiomycota incertae sedis</taxon>
        <taxon>Chytridiomycetes</taxon>
        <taxon>Rhizophydiales</taxon>
        <taxon>Rhizophydiales incertae sedis</taxon>
        <taxon>Batrachochytrium</taxon>
    </lineage>
</organism>
<comment type="similarity">
    <text evidence="1">Belongs to the Tango6 family.</text>
</comment>
<comment type="caution">
    <text evidence="4">The sequence shown here is derived from an EMBL/GenBank/DDBJ whole genome shotgun (WGS) entry which is preliminary data.</text>
</comment>
<dbReference type="InterPro" id="IPR016024">
    <property type="entry name" value="ARM-type_fold"/>
</dbReference>